<feature type="region of interest" description="Disordered" evidence="6">
    <location>
        <begin position="158"/>
        <end position="223"/>
    </location>
</feature>
<reference evidence="9" key="1">
    <citation type="submission" date="2025-08" db="UniProtKB">
        <authorList>
            <consortium name="RefSeq"/>
        </authorList>
    </citation>
    <scope>IDENTIFICATION</scope>
</reference>
<dbReference type="AlphaFoldDB" id="A0A1U8A1S9"/>
<dbReference type="InParanoid" id="A0A1U8A1S9"/>
<dbReference type="GO" id="GO:0005634">
    <property type="term" value="C:nucleus"/>
    <property type="evidence" value="ECO:0007669"/>
    <property type="project" value="UniProtKB-SubCell"/>
</dbReference>
<evidence type="ECO:0000256" key="1">
    <source>
        <dbReference type="ARBA" id="ARBA00004123"/>
    </source>
</evidence>
<evidence type="ECO:0000256" key="6">
    <source>
        <dbReference type="SAM" id="MobiDB-lite"/>
    </source>
</evidence>
<keyword evidence="3" id="KW-0238">DNA-binding</keyword>
<dbReference type="GeneID" id="104595840"/>
<accession>A0A1U8A1S9</accession>
<dbReference type="InterPro" id="IPR044837">
    <property type="entry name" value="REM16-like"/>
</dbReference>
<evidence type="ECO:0000256" key="4">
    <source>
        <dbReference type="ARBA" id="ARBA00023163"/>
    </source>
</evidence>
<dbReference type="STRING" id="4432.A0A1U8A1S9"/>
<gene>
    <name evidence="9" type="primary">LOC104595840</name>
</gene>
<dbReference type="FunCoup" id="A0A1U8A1S9">
    <property type="interactions" value="49"/>
</dbReference>
<keyword evidence="8" id="KW-1185">Reference proteome</keyword>
<evidence type="ECO:0000256" key="2">
    <source>
        <dbReference type="ARBA" id="ARBA00023015"/>
    </source>
</evidence>
<sequence>MGGRCDECRSSDEYVYWTHFQSRQFFQILTNDFDQKLNIPPKFMHHVKKEISSSVSLRGPSGKTWKVEIVMDEDGRCFFQHGWNTFVQENSLKEKNVLVFRYTGNSIFDVLLFDQFSLCEKVSSYFPSKCGCNLKESSTESSVEFIYSSVVDVDERKRGRGGRGIKCSPSFRSKGKEAERSEPFSWRNTSQAKRKKIEKKSATPLPAKRKPKREEPADYSGDEELSESLNRAFHIHFLSKRRPVTEVEMLRTLELANEALVLSETSFKIVMQPTHVYKRFYLTIPAAAVRMHFLPRSEDVILSVDGKTWRVMFRSRSPGQGAFLNGWPKFVLHNNLEEGDVCVFEVGKRRNNFLHIDVKIFRVVEEVVPLQVFPLKSEATGGAHKRRRRRGGALTVF</sequence>
<evidence type="ECO:0000256" key="3">
    <source>
        <dbReference type="ARBA" id="ARBA00023125"/>
    </source>
</evidence>
<dbReference type="PROSITE" id="PS50863">
    <property type="entry name" value="B3"/>
    <property type="match status" value="2"/>
</dbReference>
<keyword evidence="2" id="KW-0805">Transcription regulation</keyword>
<evidence type="ECO:0000313" key="8">
    <source>
        <dbReference type="Proteomes" id="UP000189703"/>
    </source>
</evidence>
<dbReference type="SMART" id="SM01019">
    <property type="entry name" value="B3"/>
    <property type="match status" value="2"/>
</dbReference>
<name>A0A1U8A1S9_NELNU</name>
<dbReference type="CDD" id="cd10017">
    <property type="entry name" value="B3_DNA"/>
    <property type="match status" value="2"/>
</dbReference>
<dbReference type="OrthoDB" id="590488at2759"/>
<feature type="domain" description="TF-B3" evidence="7">
    <location>
        <begin position="22"/>
        <end position="116"/>
    </location>
</feature>
<feature type="domain" description="TF-B3" evidence="7">
    <location>
        <begin position="267"/>
        <end position="362"/>
    </location>
</feature>
<dbReference type="OMA" id="HISCREN"/>
<dbReference type="InterPro" id="IPR003340">
    <property type="entry name" value="B3_DNA-bd"/>
</dbReference>
<dbReference type="Pfam" id="PF02362">
    <property type="entry name" value="B3"/>
    <property type="match status" value="2"/>
</dbReference>
<dbReference type="InterPro" id="IPR015300">
    <property type="entry name" value="DNA-bd_pseudobarrel_sf"/>
</dbReference>
<dbReference type="PANTHER" id="PTHR31391:SF157">
    <property type="entry name" value="B3 DOMAIN-CONTAINING PROTEIN REM16"/>
    <property type="match status" value="1"/>
</dbReference>
<dbReference type="eggNOG" id="ENOG502QT0X">
    <property type="taxonomic scope" value="Eukaryota"/>
</dbReference>
<evidence type="ECO:0000256" key="5">
    <source>
        <dbReference type="ARBA" id="ARBA00023242"/>
    </source>
</evidence>
<protein>
    <submittedName>
        <fullName evidence="9">B3 domain-containing protein REM16-like</fullName>
    </submittedName>
</protein>
<dbReference type="SUPFAM" id="SSF101936">
    <property type="entry name" value="DNA-binding pseudobarrel domain"/>
    <property type="match status" value="2"/>
</dbReference>
<evidence type="ECO:0000259" key="7">
    <source>
        <dbReference type="PROSITE" id="PS50863"/>
    </source>
</evidence>
<proteinExistence type="predicted"/>
<dbReference type="GO" id="GO:0003677">
    <property type="term" value="F:DNA binding"/>
    <property type="evidence" value="ECO:0007669"/>
    <property type="project" value="UniProtKB-KW"/>
</dbReference>
<dbReference type="Proteomes" id="UP000189703">
    <property type="component" value="Unplaced"/>
</dbReference>
<keyword evidence="4" id="KW-0804">Transcription</keyword>
<dbReference type="Gene3D" id="2.40.330.10">
    <property type="entry name" value="DNA-binding pseudobarrel domain"/>
    <property type="match status" value="2"/>
</dbReference>
<dbReference type="KEGG" id="nnu:104595840"/>
<comment type="subcellular location">
    <subcellularLocation>
        <location evidence="1">Nucleus</location>
    </subcellularLocation>
</comment>
<dbReference type="RefSeq" id="XP_010255062.1">
    <property type="nucleotide sequence ID" value="XM_010256760.1"/>
</dbReference>
<dbReference type="PANTHER" id="PTHR31391">
    <property type="entry name" value="B3 DOMAIN-CONTAINING PROTEIN OS11G0197600-RELATED"/>
    <property type="match status" value="1"/>
</dbReference>
<keyword evidence="5" id="KW-0539">Nucleus</keyword>
<evidence type="ECO:0000313" key="9">
    <source>
        <dbReference type="RefSeq" id="XP_010255062.1"/>
    </source>
</evidence>
<organism evidence="8 9">
    <name type="scientific">Nelumbo nucifera</name>
    <name type="common">Sacred lotus</name>
    <dbReference type="NCBI Taxonomy" id="4432"/>
    <lineage>
        <taxon>Eukaryota</taxon>
        <taxon>Viridiplantae</taxon>
        <taxon>Streptophyta</taxon>
        <taxon>Embryophyta</taxon>
        <taxon>Tracheophyta</taxon>
        <taxon>Spermatophyta</taxon>
        <taxon>Magnoliopsida</taxon>
        <taxon>Proteales</taxon>
        <taxon>Nelumbonaceae</taxon>
        <taxon>Nelumbo</taxon>
    </lineage>
</organism>